<evidence type="ECO:0008006" key="4">
    <source>
        <dbReference type="Google" id="ProtNLM"/>
    </source>
</evidence>
<dbReference type="PANTHER" id="PTHR33973:SF4">
    <property type="entry name" value="OS07G0153300 PROTEIN"/>
    <property type="match status" value="1"/>
</dbReference>
<feature type="region of interest" description="Disordered" evidence="1">
    <location>
        <begin position="177"/>
        <end position="203"/>
    </location>
</feature>
<sequence>MINTVYDFVREKTGLRLDGPVRLLTQLRHFGVYFSPINVFYCFDQHESLVAQVAEVSNTPWNERHAYVLWEGNRRPGSAERYSHAKEFHVSPFMGMDSQYEWRIGSPGEKLNLSLGCDRQGDRIFQADLQLNRIAMTDGQLIRGMVRRPIAAAHIISAIYFQALRLWMKKCQFYPHPQSDQENHVQNTPPAKDLTNLKNRQQD</sequence>
<dbReference type="Pfam" id="PF07103">
    <property type="entry name" value="DUF1365"/>
    <property type="match status" value="1"/>
</dbReference>
<gene>
    <name evidence="2" type="ORF">Poly59_18690</name>
</gene>
<dbReference type="Proteomes" id="UP000317977">
    <property type="component" value="Unassembled WGS sequence"/>
</dbReference>
<evidence type="ECO:0000313" key="2">
    <source>
        <dbReference type="EMBL" id="TWU55569.1"/>
    </source>
</evidence>
<dbReference type="PANTHER" id="PTHR33973">
    <property type="entry name" value="OS07G0153300 PROTEIN"/>
    <property type="match status" value="1"/>
</dbReference>
<dbReference type="EMBL" id="SJPX01000002">
    <property type="protein sequence ID" value="TWU55569.1"/>
    <property type="molecule type" value="Genomic_DNA"/>
</dbReference>
<evidence type="ECO:0000313" key="3">
    <source>
        <dbReference type="Proteomes" id="UP000317977"/>
    </source>
</evidence>
<feature type="compositionally biased region" description="Polar residues" evidence="1">
    <location>
        <begin position="178"/>
        <end position="189"/>
    </location>
</feature>
<accession>A0A5C6F6W6</accession>
<name>A0A5C6F6W6_9BACT</name>
<evidence type="ECO:0000256" key="1">
    <source>
        <dbReference type="SAM" id="MobiDB-lite"/>
    </source>
</evidence>
<protein>
    <recommendedName>
        <fullName evidence="4">DUF1365 domain-containing protein</fullName>
    </recommendedName>
</protein>
<dbReference type="AlphaFoldDB" id="A0A5C6F6W6"/>
<keyword evidence="3" id="KW-1185">Reference proteome</keyword>
<dbReference type="InterPro" id="IPR010775">
    <property type="entry name" value="DUF1365"/>
</dbReference>
<organism evidence="2 3">
    <name type="scientific">Rubripirellula reticaptiva</name>
    <dbReference type="NCBI Taxonomy" id="2528013"/>
    <lineage>
        <taxon>Bacteria</taxon>
        <taxon>Pseudomonadati</taxon>
        <taxon>Planctomycetota</taxon>
        <taxon>Planctomycetia</taxon>
        <taxon>Pirellulales</taxon>
        <taxon>Pirellulaceae</taxon>
        <taxon>Rubripirellula</taxon>
    </lineage>
</organism>
<proteinExistence type="predicted"/>
<comment type="caution">
    <text evidence="2">The sequence shown here is derived from an EMBL/GenBank/DDBJ whole genome shotgun (WGS) entry which is preliminary data.</text>
</comment>
<reference evidence="2 3" key="1">
    <citation type="submission" date="2019-02" db="EMBL/GenBank/DDBJ databases">
        <title>Deep-cultivation of Planctomycetes and their phenomic and genomic characterization uncovers novel biology.</title>
        <authorList>
            <person name="Wiegand S."/>
            <person name="Jogler M."/>
            <person name="Boedeker C."/>
            <person name="Pinto D."/>
            <person name="Vollmers J."/>
            <person name="Rivas-Marin E."/>
            <person name="Kohn T."/>
            <person name="Peeters S.H."/>
            <person name="Heuer A."/>
            <person name="Rast P."/>
            <person name="Oberbeckmann S."/>
            <person name="Bunk B."/>
            <person name="Jeske O."/>
            <person name="Meyerdierks A."/>
            <person name="Storesund J.E."/>
            <person name="Kallscheuer N."/>
            <person name="Luecker S."/>
            <person name="Lage O.M."/>
            <person name="Pohl T."/>
            <person name="Merkel B.J."/>
            <person name="Hornburger P."/>
            <person name="Mueller R.-W."/>
            <person name="Bruemmer F."/>
            <person name="Labrenz M."/>
            <person name="Spormann A.M."/>
            <person name="Op Den Camp H."/>
            <person name="Overmann J."/>
            <person name="Amann R."/>
            <person name="Jetten M.S.M."/>
            <person name="Mascher T."/>
            <person name="Medema M.H."/>
            <person name="Devos D.P."/>
            <person name="Kaster A.-K."/>
            <person name="Ovreas L."/>
            <person name="Rohde M."/>
            <person name="Galperin M.Y."/>
            <person name="Jogler C."/>
        </authorList>
    </citation>
    <scope>NUCLEOTIDE SEQUENCE [LARGE SCALE GENOMIC DNA]</scope>
    <source>
        <strain evidence="2 3">Poly59</strain>
    </source>
</reference>